<dbReference type="PROSITE" id="PS50994">
    <property type="entry name" value="INTEGRASE"/>
    <property type="match status" value="1"/>
</dbReference>
<feature type="region of interest" description="Disordered" evidence="1">
    <location>
        <begin position="582"/>
        <end position="621"/>
    </location>
</feature>
<dbReference type="GO" id="GO:0015074">
    <property type="term" value="P:DNA integration"/>
    <property type="evidence" value="ECO:0007669"/>
    <property type="project" value="InterPro"/>
</dbReference>
<protein>
    <submittedName>
        <fullName evidence="3">L_3-like</fullName>
    </submittedName>
</protein>
<dbReference type="Gene3D" id="3.30.420.10">
    <property type="entry name" value="Ribonuclease H-like superfamily/Ribonuclease H"/>
    <property type="match status" value="1"/>
</dbReference>
<evidence type="ECO:0000256" key="1">
    <source>
        <dbReference type="SAM" id="MobiDB-lite"/>
    </source>
</evidence>
<name>A0A068SGQ0_9FUNG</name>
<dbReference type="PANTHER" id="PTHR37984">
    <property type="entry name" value="PROTEIN CBG26694"/>
    <property type="match status" value="1"/>
</dbReference>
<dbReference type="STRING" id="1263082.A0A068SGQ0"/>
<accession>A0A068SGQ0</accession>
<organism evidence="3 4">
    <name type="scientific">Lichtheimia corymbifera JMRC:FSU:9682</name>
    <dbReference type="NCBI Taxonomy" id="1263082"/>
    <lineage>
        <taxon>Eukaryota</taxon>
        <taxon>Fungi</taxon>
        <taxon>Fungi incertae sedis</taxon>
        <taxon>Mucoromycota</taxon>
        <taxon>Mucoromycotina</taxon>
        <taxon>Mucoromycetes</taxon>
        <taxon>Mucorales</taxon>
        <taxon>Lichtheimiaceae</taxon>
        <taxon>Lichtheimia</taxon>
    </lineage>
</organism>
<dbReference type="PANTHER" id="PTHR37984:SF5">
    <property type="entry name" value="PROTEIN NYNRIN-LIKE"/>
    <property type="match status" value="1"/>
</dbReference>
<dbReference type="FunFam" id="3.30.420.10:FF:000032">
    <property type="entry name" value="Retrovirus-related Pol polyprotein from transposon 297-like Protein"/>
    <property type="match status" value="1"/>
</dbReference>
<dbReference type="InterPro" id="IPR041588">
    <property type="entry name" value="Integrase_H2C2"/>
</dbReference>
<dbReference type="EMBL" id="CBTN010000197">
    <property type="protein sequence ID" value="CDH61459.1"/>
    <property type="molecule type" value="Genomic_DNA"/>
</dbReference>
<dbReference type="Pfam" id="PF00665">
    <property type="entry name" value="rve"/>
    <property type="match status" value="1"/>
</dbReference>
<dbReference type="GO" id="GO:0003676">
    <property type="term" value="F:nucleic acid binding"/>
    <property type="evidence" value="ECO:0007669"/>
    <property type="project" value="InterPro"/>
</dbReference>
<dbReference type="SUPFAM" id="SSF53098">
    <property type="entry name" value="Ribonuclease H-like"/>
    <property type="match status" value="1"/>
</dbReference>
<sequence length="671" mass="77444">MLEPQFLYATMNAIPEEHRRDWPLYYVSKPKDLPKDVSDFMDREKEHFVVHNGKVYRKMKVKNGDDTSVKEVRYLPFVHRADKVKVFHDGFGHAGGKTVFDLMRTRYWWASMKSDIQDWLSTCHECQMNGRRDTVHHDPMHPSDVPEPFARWHLDFIGELPRTVHGNRWILVAVDYTTNYPVARAVHFASAKAVADFLYEEIVMRFGCPKEILTDRGSSFTSKIITHYTKRISTNHKLTSAFHPRTNGKCERLNGTLKAMLRKYVNGALHLWDQYLDAALFACRIRTHSTTGYSPFFMTYGRDPVLPGDTLRPYISDDVLKDPRAIAELTAQELEKVNQVRAAATKRMEAISQKDKERWDKALNIVDFDIGDYVKLTHEGRYGLELRFKGPYVVMEKNADFGTYKLETLYGQPLDSWIHVDRLAKVNLDTEPLTPWFDPRTTRAEWRARMHLAPEDDDVDKLMDQGTHSDDSSDLAVTNVQRDSAIARGRARISEGSNVSTIEANNAYSMSNIQHRISNNPESHPIPDELQRTWDSHVKARKDCRTWAEGQGFSLSCTRSYLKGNDRFVRLVCPHYGEPRNNEEKTVVKPQQRSKIYHADDNGNVERADEKEGQKQKQTRTGYTQRIGCTYQIRLKPVTPTSMEWIVGSITGEHNHPIAQHPSKYPLNRSS</sequence>
<dbReference type="AlphaFoldDB" id="A0A068SGQ0"/>
<proteinExistence type="predicted"/>
<keyword evidence="4" id="KW-1185">Reference proteome</keyword>
<dbReference type="InterPro" id="IPR012337">
    <property type="entry name" value="RNaseH-like_sf"/>
</dbReference>
<dbReference type="Pfam" id="PF17921">
    <property type="entry name" value="Integrase_H2C2"/>
    <property type="match status" value="1"/>
</dbReference>
<evidence type="ECO:0000313" key="4">
    <source>
        <dbReference type="Proteomes" id="UP000027586"/>
    </source>
</evidence>
<feature type="domain" description="Integrase catalytic" evidence="2">
    <location>
        <begin position="142"/>
        <end position="303"/>
    </location>
</feature>
<dbReference type="VEuPathDB" id="FungiDB:LCOR_12234.1"/>
<dbReference type="InterPro" id="IPR050951">
    <property type="entry name" value="Retrovirus_Pol_polyprotein"/>
</dbReference>
<dbReference type="FunFam" id="1.10.340.70:FF:000001">
    <property type="entry name" value="Retrovirus-related Pol polyprotein from transposon gypsy-like Protein"/>
    <property type="match status" value="1"/>
</dbReference>
<evidence type="ECO:0000313" key="3">
    <source>
        <dbReference type="EMBL" id="CDH61459.1"/>
    </source>
</evidence>
<evidence type="ECO:0000259" key="2">
    <source>
        <dbReference type="PROSITE" id="PS50994"/>
    </source>
</evidence>
<dbReference type="OrthoDB" id="5582742at2759"/>
<comment type="caution">
    <text evidence="3">The sequence shown here is derived from an EMBL/GenBank/DDBJ whole genome shotgun (WGS) entry which is preliminary data.</text>
</comment>
<dbReference type="Gene3D" id="1.10.340.70">
    <property type="match status" value="1"/>
</dbReference>
<reference evidence="3" key="1">
    <citation type="submission" date="2013-08" db="EMBL/GenBank/DDBJ databases">
        <title>Gene expansion shapes genome architecture in the human pathogen Lichtheimia corymbifera: an evolutionary genomics analysis in the ancient terrestrial Mucorales (Mucoromycotina).</title>
        <authorList>
            <person name="Schwartze V.U."/>
            <person name="Winter S."/>
            <person name="Shelest E."/>
            <person name="Marcet-Houben M."/>
            <person name="Horn F."/>
            <person name="Wehner S."/>
            <person name="Hoffmann K."/>
            <person name="Riege K."/>
            <person name="Sammeth M."/>
            <person name="Nowrousian M."/>
            <person name="Valiante V."/>
            <person name="Linde J."/>
            <person name="Jacobsen I.D."/>
            <person name="Marz M."/>
            <person name="Brakhage A.A."/>
            <person name="Gabaldon T."/>
            <person name="Bocker S."/>
            <person name="Voigt K."/>
        </authorList>
    </citation>
    <scope>NUCLEOTIDE SEQUENCE [LARGE SCALE GENOMIC DNA]</scope>
    <source>
        <strain evidence="3">FSU 9682</strain>
    </source>
</reference>
<dbReference type="InterPro" id="IPR036397">
    <property type="entry name" value="RNaseH_sf"/>
</dbReference>
<dbReference type="Proteomes" id="UP000027586">
    <property type="component" value="Unassembled WGS sequence"/>
</dbReference>
<gene>
    <name evidence="3" type="ORF">LCOR_12234.1</name>
</gene>
<dbReference type="InterPro" id="IPR001584">
    <property type="entry name" value="Integrase_cat-core"/>
</dbReference>
<dbReference type="GO" id="GO:0005634">
    <property type="term" value="C:nucleus"/>
    <property type="evidence" value="ECO:0007669"/>
    <property type="project" value="UniProtKB-ARBA"/>
</dbReference>
<feature type="compositionally biased region" description="Basic and acidic residues" evidence="1">
    <location>
        <begin position="597"/>
        <end position="615"/>
    </location>
</feature>